<name>A0A7W6A0H7_9CAUL</name>
<proteinExistence type="predicted"/>
<dbReference type="AlphaFoldDB" id="A0A7W6A0H7"/>
<evidence type="ECO:0000256" key="1">
    <source>
        <dbReference type="SAM" id="MobiDB-lite"/>
    </source>
</evidence>
<sequence length="152" mass="16015">MLKTFSLAVTFFILPLAATAQDHDLRSPNNTCIAHAQDDDAPIRSHARPAPTETVEAFGERMRAFGSQAGEICADPNLNDEEKEARIAAAWTQHQPERSSSLSATLSDQSGATAPAPNGATLIADYALSQAREALQQAASGLAAATTRSPGR</sequence>
<evidence type="ECO:0000313" key="4">
    <source>
        <dbReference type="Proteomes" id="UP000532936"/>
    </source>
</evidence>
<dbReference type="Proteomes" id="UP000532936">
    <property type="component" value="Unassembled WGS sequence"/>
</dbReference>
<keyword evidence="2" id="KW-0732">Signal</keyword>
<reference evidence="3 4" key="1">
    <citation type="submission" date="2020-08" db="EMBL/GenBank/DDBJ databases">
        <title>Genomic Encyclopedia of Type Strains, Phase IV (KMG-IV): sequencing the most valuable type-strain genomes for metagenomic binning, comparative biology and taxonomic classification.</title>
        <authorList>
            <person name="Goeker M."/>
        </authorList>
    </citation>
    <scope>NUCLEOTIDE SEQUENCE [LARGE SCALE GENOMIC DNA]</scope>
    <source>
        <strain evidence="3 4">DSM 14878</strain>
    </source>
</reference>
<feature type="signal peptide" evidence="2">
    <location>
        <begin position="1"/>
        <end position="20"/>
    </location>
</feature>
<dbReference type="RefSeq" id="WP_183195255.1">
    <property type="nucleotide sequence ID" value="NZ_JACIDA010000001.1"/>
</dbReference>
<feature type="chain" id="PRO_5031495380" description="UrcA family protein" evidence="2">
    <location>
        <begin position="21"/>
        <end position="152"/>
    </location>
</feature>
<accession>A0A7W6A0H7</accession>
<dbReference type="EMBL" id="JACIDA010000001">
    <property type="protein sequence ID" value="MBB3870991.1"/>
    <property type="molecule type" value="Genomic_DNA"/>
</dbReference>
<comment type="caution">
    <text evidence="3">The sequence shown here is derived from an EMBL/GenBank/DDBJ whole genome shotgun (WGS) entry which is preliminary data.</text>
</comment>
<evidence type="ECO:0000313" key="3">
    <source>
        <dbReference type="EMBL" id="MBB3870991.1"/>
    </source>
</evidence>
<evidence type="ECO:0000256" key="2">
    <source>
        <dbReference type="SAM" id="SignalP"/>
    </source>
</evidence>
<organism evidence="3 4">
    <name type="scientific">Brevundimonas mediterranea</name>
    <dbReference type="NCBI Taxonomy" id="74329"/>
    <lineage>
        <taxon>Bacteria</taxon>
        <taxon>Pseudomonadati</taxon>
        <taxon>Pseudomonadota</taxon>
        <taxon>Alphaproteobacteria</taxon>
        <taxon>Caulobacterales</taxon>
        <taxon>Caulobacteraceae</taxon>
        <taxon>Brevundimonas</taxon>
    </lineage>
</organism>
<feature type="region of interest" description="Disordered" evidence="1">
    <location>
        <begin position="89"/>
        <end position="118"/>
    </location>
</feature>
<protein>
    <recommendedName>
        <fullName evidence="5">UrcA family protein</fullName>
    </recommendedName>
</protein>
<evidence type="ECO:0008006" key="5">
    <source>
        <dbReference type="Google" id="ProtNLM"/>
    </source>
</evidence>
<feature type="compositionally biased region" description="Low complexity" evidence="1">
    <location>
        <begin position="99"/>
        <end position="110"/>
    </location>
</feature>
<gene>
    <name evidence="3" type="ORF">GGR11_000505</name>
</gene>